<name>A0A6L5X4Q6_9FIRM</name>
<sequence>MQEEVNEKTIALCIRGGKITANILKAALTKLLRDMEKSRNKAQQKIAEMAQEKPEVVKRGRQSLDKMMKNGSQLTNIEITDKNIRSFERVARKYSIDYSLKKDKSAVPPKYLVFFKAKDVDVMTAAFKEYTGVTLQKVKKPSIRKRLQKAIDRAAKHREREKIKQKDRGQTL</sequence>
<accession>A0A6L5X4Q6</accession>
<evidence type="ECO:0000313" key="3">
    <source>
        <dbReference type="EMBL" id="MSS13834.1"/>
    </source>
</evidence>
<proteinExistence type="predicted"/>
<evidence type="ECO:0000256" key="2">
    <source>
        <dbReference type="SAM" id="MobiDB-lite"/>
    </source>
</evidence>
<gene>
    <name evidence="3" type="ORF">FYJ35_02050</name>
</gene>
<feature type="coiled-coil region" evidence="1">
    <location>
        <begin position="21"/>
        <end position="52"/>
    </location>
</feature>
<keyword evidence="4" id="KW-1185">Reference proteome</keyword>
<feature type="region of interest" description="Disordered" evidence="2">
    <location>
        <begin position="153"/>
        <end position="172"/>
    </location>
</feature>
<dbReference type="EMBL" id="VULZ01000001">
    <property type="protein sequence ID" value="MSS13834.1"/>
    <property type="molecule type" value="Genomic_DNA"/>
</dbReference>
<keyword evidence="1" id="KW-0175">Coiled coil</keyword>
<dbReference type="Pfam" id="PF12687">
    <property type="entry name" value="DUF3801"/>
    <property type="match status" value="1"/>
</dbReference>
<dbReference type="RefSeq" id="WP_154522382.1">
    <property type="nucleotide sequence ID" value="NZ_JAQYJL010000019.1"/>
</dbReference>
<evidence type="ECO:0000313" key="4">
    <source>
        <dbReference type="Proteomes" id="UP000481852"/>
    </source>
</evidence>
<protein>
    <submittedName>
        <fullName evidence="3">PcfB family protein</fullName>
    </submittedName>
</protein>
<dbReference type="InterPro" id="IPR024234">
    <property type="entry name" value="DUF3801"/>
</dbReference>
<comment type="caution">
    <text evidence="3">The sequence shown here is derived from an EMBL/GenBank/DDBJ whole genome shotgun (WGS) entry which is preliminary data.</text>
</comment>
<dbReference type="AlphaFoldDB" id="A0A6L5X4Q6"/>
<organism evidence="3 4">
    <name type="scientific">Porcincola intestinalis</name>
    <dbReference type="NCBI Taxonomy" id="2606632"/>
    <lineage>
        <taxon>Bacteria</taxon>
        <taxon>Bacillati</taxon>
        <taxon>Bacillota</taxon>
        <taxon>Clostridia</taxon>
        <taxon>Lachnospirales</taxon>
        <taxon>Lachnospiraceae</taxon>
        <taxon>Porcincola</taxon>
    </lineage>
</organism>
<reference evidence="3 4" key="1">
    <citation type="submission" date="2019-08" db="EMBL/GenBank/DDBJ databases">
        <title>In-depth cultivation of the pig gut microbiome towards novel bacterial diversity and tailored functional studies.</title>
        <authorList>
            <person name="Wylensek D."/>
            <person name="Hitch T.C.A."/>
            <person name="Clavel T."/>
        </authorList>
    </citation>
    <scope>NUCLEOTIDE SEQUENCE [LARGE SCALE GENOMIC DNA]</scope>
    <source>
        <strain evidence="3 4">Oil+RF-744-WCA-WT-11</strain>
    </source>
</reference>
<evidence type="ECO:0000256" key="1">
    <source>
        <dbReference type="SAM" id="Coils"/>
    </source>
</evidence>
<dbReference type="Proteomes" id="UP000481852">
    <property type="component" value="Unassembled WGS sequence"/>
</dbReference>